<dbReference type="InterPro" id="IPR002048">
    <property type="entry name" value="EF_hand_dom"/>
</dbReference>
<evidence type="ECO:0000256" key="2">
    <source>
        <dbReference type="SAM" id="SignalP"/>
    </source>
</evidence>
<dbReference type="Proteomes" id="UP000824334">
    <property type="component" value="Chromosome"/>
</dbReference>
<feature type="compositionally biased region" description="Gly residues" evidence="1">
    <location>
        <begin position="123"/>
        <end position="149"/>
    </location>
</feature>
<sequence>MKRVIAGLIISLGLTAAPSIGAAATPATDPPQDQAPTTRPSIFISPYGEPFLSQAGEPYPVAAWFAGADADHDGRLTPEEFAADGRRWFGRLDQNGDQIIDPAEIAAYERLIDAAFLRVGAQSGPGGRGGPGGGGRRGGGPRLGMGEGGGQEDEPSRIQPREPRVTAAAESSERMARAGLLSVPQPVRSADRNMDQKITLQEWTATGERWFSLLDTRHQGYLTLEGLPQTAIQNDGGRRGRERR</sequence>
<keyword evidence="2" id="KW-0732">Signal</keyword>
<evidence type="ECO:0000259" key="3">
    <source>
        <dbReference type="Pfam" id="PF13202"/>
    </source>
</evidence>
<feature type="signal peptide" evidence="2">
    <location>
        <begin position="1"/>
        <end position="22"/>
    </location>
</feature>
<evidence type="ECO:0000313" key="4">
    <source>
        <dbReference type="EMBL" id="QYC10164.1"/>
    </source>
</evidence>
<organism evidence="4 5">
    <name type="scientific">Brevundimonas nasdae</name>
    <dbReference type="NCBI Taxonomy" id="172043"/>
    <lineage>
        <taxon>Bacteria</taxon>
        <taxon>Pseudomonadati</taxon>
        <taxon>Pseudomonadota</taxon>
        <taxon>Alphaproteobacteria</taxon>
        <taxon>Caulobacterales</taxon>
        <taxon>Caulobacteraceae</taxon>
        <taxon>Brevundimonas</taxon>
    </lineage>
</organism>
<reference evidence="4 5" key="1">
    <citation type="submission" date="2021-07" db="EMBL/GenBank/DDBJ databases">
        <title>Isolation and characterization of bacteria from a gold mining with a capacity of golden bioaccumulation.</title>
        <authorList>
            <person name="Yang X.J."/>
        </authorList>
    </citation>
    <scope>NUCLEOTIDE SEQUENCE [LARGE SCALE GENOMIC DNA]</scope>
    <source>
        <strain evidence="4 5">Au29</strain>
    </source>
</reference>
<dbReference type="GeneID" id="94376919"/>
<dbReference type="PROSITE" id="PS00018">
    <property type="entry name" value="EF_HAND_1"/>
    <property type="match status" value="2"/>
</dbReference>
<dbReference type="InterPro" id="IPR018247">
    <property type="entry name" value="EF_Hand_1_Ca_BS"/>
</dbReference>
<name>A0ABX8THN7_9CAUL</name>
<feature type="region of interest" description="Disordered" evidence="1">
    <location>
        <begin position="23"/>
        <end position="42"/>
    </location>
</feature>
<dbReference type="Pfam" id="PF13202">
    <property type="entry name" value="EF-hand_5"/>
    <property type="match status" value="1"/>
</dbReference>
<gene>
    <name evidence="4" type="ORF">KWG56_16635</name>
</gene>
<evidence type="ECO:0000313" key="5">
    <source>
        <dbReference type="Proteomes" id="UP000824334"/>
    </source>
</evidence>
<protein>
    <recommendedName>
        <fullName evidence="3">EF-hand domain-containing protein</fullName>
    </recommendedName>
</protein>
<feature type="compositionally biased region" description="Low complexity" evidence="1">
    <location>
        <begin position="23"/>
        <end position="38"/>
    </location>
</feature>
<evidence type="ECO:0000256" key="1">
    <source>
        <dbReference type="SAM" id="MobiDB-lite"/>
    </source>
</evidence>
<dbReference type="EMBL" id="CP080034">
    <property type="protein sequence ID" value="QYC10164.1"/>
    <property type="molecule type" value="Genomic_DNA"/>
</dbReference>
<proteinExistence type="predicted"/>
<feature type="region of interest" description="Disordered" evidence="1">
    <location>
        <begin position="122"/>
        <end position="173"/>
    </location>
</feature>
<dbReference type="RefSeq" id="WP_219352998.1">
    <property type="nucleotide sequence ID" value="NZ_CP080034.1"/>
</dbReference>
<feature type="chain" id="PRO_5045856106" description="EF-hand domain-containing protein" evidence="2">
    <location>
        <begin position="23"/>
        <end position="244"/>
    </location>
</feature>
<feature type="domain" description="EF-hand" evidence="3">
    <location>
        <begin position="63"/>
        <end position="82"/>
    </location>
</feature>
<accession>A0ABX8THN7</accession>
<feature type="compositionally biased region" description="Basic and acidic residues" evidence="1">
    <location>
        <begin position="154"/>
        <end position="164"/>
    </location>
</feature>
<keyword evidence="5" id="KW-1185">Reference proteome</keyword>